<dbReference type="Proteomes" id="UP000664940">
    <property type="component" value="Unassembled WGS sequence"/>
</dbReference>
<evidence type="ECO:0000313" key="1">
    <source>
        <dbReference type="EMBL" id="KAF6088470.1"/>
    </source>
</evidence>
<dbReference type="AlphaFoldDB" id="A0A833Z6V5"/>
<evidence type="ECO:0000313" key="2">
    <source>
        <dbReference type="Proteomes" id="UP000664940"/>
    </source>
</evidence>
<reference evidence="1 2" key="1">
    <citation type="journal article" date="2020" name="Nature">
        <title>Six reference-quality genomes reveal evolution of bat adaptations.</title>
        <authorList>
            <person name="Jebb D."/>
            <person name="Huang Z."/>
            <person name="Pippel M."/>
            <person name="Hughes G.M."/>
            <person name="Lavrichenko K."/>
            <person name="Devanna P."/>
            <person name="Winkler S."/>
            <person name="Jermiin L.S."/>
            <person name="Skirmuntt E.C."/>
            <person name="Katzourakis A."/>
            <person name="Burkitt-Gray L."/>
            <person name="Ray D.A."/>
            <person name="Sullivan K.A.M."/>
            <person name="Roscito J.G."/>
            <person name="Kirilenko B.M."/>
            <person name="Davalos L.M."/>
            <person name="Corthals A.P."/>
            <person name="Power M.L."/>
            <person name="Jones G."/>
            <person name="Ransome R.D."/>
            <person name="Dechmann D.K.N."/>
            <person name="Locatelli A.G."/>
            <person name="Puechmaille S.J."/>
            <person name="Fedrigo O."/>
            <person name="Jarvis E.D."/>
            <person name="Hiller M."/>
            <person name="Vernes S.C."/>
            <person name="Myers E.W."/>
            <person name="Teeling E.C."/>
        </authorList>
    </citation>
    <scope>NUCLEOTIDE SEQUENCE [LARGE SCALE GENOMIC DNA]</scope>
    <source>
        <strain evidence="1">Bat1K_MPI-CBG_1</strain>
    </source>
</reference>
<sequence>MVRAANPTPIFRLFRHNYSGGMVLFAAASSVTATKGRGTLRISPKCFAEEFRPVLPVCCSLGPSPPSGPQVGGASSGGRGFHAGHVTGLVATAVAAAASSAAPSAGWCWRRRRWPWWRRRRWRQREGVLWRKRRPRAV</sequence>
<proteinExistence type="predicted"/>
<comment type="caution">
    <text evidence="1">The sequence shown here is derived from an EMBL/GenBank/DDBJ whole genome shotgun (WGS) entry which is preliminary data.</text>
</comment>
<gene>
    <name evidence="1" type="ORF">HJG60_008295</name>
</gene>
<protein>
    <submittedName>
        <fullName evidence="1">Uncharacterized protein</fullName>
    </submittedName>
</protein>
<organism evidence="1 2">
    <name type="scientific">Phyllostomus discolor</name>
    <name type="common">pale spear-nosed bat</name>
    <dbReference type="NCBI Taxonomy" id="89673"/>
    <lineage>
        <taxon>Eukaryota</taxon>
        <taxon>Metazoa</taxon>
        <taxon>Chordata</taxon>
        <taxon>Craniata</taxon>
        <taxon>Vertebrata</taxon>
        <taxon>Euteleostomi</taxon>
        <taxon>Mammalia</taxon>
        <taxon>Eutheria</taxon>
        <taxon>Laurasiatheria</taxon>
        <taxon>Chiroptera</taxon>
        <taxon>Yangochiroptera</taxon>
        <taxon>Phyllostomidae</taxon>
        <taxon>Phyllostominae</taxon>
        <taxon>Phyllostomus</taxon>
    </lineage>
</organism>
<accession>A0A833Z6V5</accession>
<dbReference type="EMBL" id="JABVXQ010000010">
    <property type="protein sequence ID" value="KAF6088470.1"/>
    <property type="molecule type" value="Genomic_DNA"/>
</dbReference>
<name>A0A833Z6V5_9CHIR</name>